<reference evidence="1 2" key="1">
    <citation type="submission" date="2011-02" db="EMBL/GenBank/DDBJ databases">
        <authorList>
            <person name="Weinstock G."/>
            <person name="Sodergren E."/>
            <person name="Clifton S."/>
            <person name="Fulton L."/>
            <person name="Fulton B."/>
            <person name="Courtney L."/>
            <person name="Fronick C."/>
            <person name="Harrison M."/>
            <person name="Strong C."/>
            <person name="Farmer C."/>
            <person name="Delahaunty K."/>
            <person name="Markovic C."/>
            <person name="Hall O."/>
            <person name="Minx P."/>
            <person name="Tomlinson C."/>
            <person name="Mitreva M."/>
            <person name="Hou S."/>
            <person name="Chen J."/>
            <person name="Wollam A."/>
            <person name="Pepin K.H."/>
            <person name="Johnson M."/>
            <person name="Bhonagiri V."/>
            <person name="Zhang X."/>
            <person name="Suruliraj S."/>
            <person name="Warren W."/>
            <person name="Chinwalla A."/>
            <person name="Mardis E.R."/>
            <person name="Wilson R.K."/>
        </authorList>
    </citation>
    <scope>NUCLEOTIDE SEQUENCE [LARGE SCALE GENOMIC DNA]</scope>
    <source>
        <strain evidence="1 2">YIT 11841</strain>
    </source>
</reference>
<evidence type="ECO:0000313" key="1">
    <source>
        <dbReference type="EMBL" id="EGG50454.1"/>
    </source>
</evidence>
<keyword evidence="2" id="KW-1185">Reference proteome</keyword>
<name>F3QYA7_9BACT</name>
<dbReference type="Proteomes" id="UP000005546">
    <property type="component" value="Unassembled WGS sequence"/>
</dbReference>
<dbReference type="HOGENOM" id="CLU_2790218_0_0_10"/>
<sequence length="68" mass="8255">MVECIKKFSLDSIINLRQTKNQSKETDFSFGAERFYHFLTSRFVVDFQVFGLWVWVNWRTSWSVMYGF</sequence>
<comment type="caution">
    <text evidence="1">The sequence shown here is derived from an EMBL/GenBank/DDBJ whole genome shotgun (WGS) entry which is preliminary data.</text>
</comment>
<proteinExistence type="predicted"/>
<dbReference type="STRING" id="762982.HMPREF9442_03200"/>
<protein>
    <submittedName>
        <fullName evidence="1">Uncharacterized protein</fullName>
    </submittedName>
</protein>
<evidence type="ECO:0000313" key="2">
    <source>
        <dbReference type="Proteomes" id="UP000005546"/>
    </source>
</evidence>
<dbReference type="AlphaFoldDB" id="F3QYA7"/>
<organism evidence="1 2">
    <name type="scientific">Paraprevotella xylaniphila YIT 11841</name>
    <dbReference type="NCBI Taxonomy" id="762982"/>
    <lineage>
        <taxon>Bacteria</taxon>
        <taxon>Pseudomonadati</taxon>
        <taxon>Bacteroidota</taxon>
        <taxon>Bacteroidia</taxon>
        <taxon>Bacteroidales</taxon>
        <taxon>Prevotellaceae</taxon>
        <taxon>Paraprevotella</taxon>
    </lineage>
</organism>
<accession>F3QYA7</accession>
<gene>
    <name evidence="1" type="ORF">HMPREF9442_03200</name>
</gene>
<dbReference type="EMBL" id="AFBR01000093">
    <property type="protein sequence ID" value="EGG50454.1"/>
    <property type="molecule type" value="Genomic_DNA"/>
</dbReference>